<reference evidence="2 3" key="1">
    <citation type="submission" date="2019-12" db="EMBL/GenBank/DDBJ databases">
        <title>Draft genome sequence of the ascomycete Xylaria multiplex DSM 110363.</title>
        <authorList>
            <person name="Buettner E."/>
            <person name="Kellner H."/>
        </authorList>
    </citation>
    <scope>NUCLEOTIDE SEQUENCE [LARGE SCALE GENOMIC DNA]</scope>
    <source>
        <strain evidence="2 3">DSM 110363</strain>
    </source>
</reference>
<dbReference type="Proteomes" id="UP000481858">
    <property type="component" value="Unassembled WGS sequence"/>
</dbReference>
<keyword evidence="1" id="KW-1133">Transmembrane helix</keyword>
<dbReference type="EMBL" id="WUBL01000221">
    <property type="protein sequence ID" value="KAF2963232.1"/>
    <property type="molecule type" value="Genomic_DNA"/>
</dbReference>
<dbReference type="AlphaFoldDB" id="A0A7C8MFI2"/>
<keyword evidence="3" id="KW-1185">Reference proteome</keyword>
<comment type="caution">
    <text evidence="2">The sequence shown here is derived from an EMBL/GenBank/DDBJ whole genome shotgun (WGS) entry which is preliminary data.</text>
</comment>
<keyword evidence="1" id="KW-0812">Transmembrane</keyword>
<organism evidence="2 3">
    <name type="scientific">Xylaria multiplex</name>
    <dbReference type="NCBI Taxonomy" id="323545"/>
    <lineage>
        <taxon>Eukaryota</taxon>
        <taxon>Fungi</taxon>
        <taxon>Dikarya</taxon>
        <taxon>Ascomycota</taxon>
        <taxon>Pezizomycotina</taxon>
        <taxon>Sordariomycetes</taxon>
        <taxon>Xylariomycetidae</taxon>
        <taxon>Xylariales</taxon>
        <taxon>Xylariaceae</taxon>
        <taxon>Xylaria</taxon>
    </lineage>
</organism>
<protein>
    <submittedName>
        <fullName evidence="2">Uncharacterized protein</fullName>
    </submittedName>
</protein>
<feature type="transmembrane region" description="Helical" evidence="1">
    <location>
        <begin position="397"/>
        <end position="423"/>
    </location>
</feature>
<accession>A0A7C8MFI2</accession>
<feature type="transmembrane region" description="Helical" evidence="1">
    <location>
        <begin position="52"/>
        <end position="75"/>
    </location>
</feature>
<evidence type="ECO:0000313" key="3">
    <source>
        <dbReference type="Proteomes" id="UP000481858"/>
    </source>
</evidence>
<feature type="transmembrane region" description="Helical" evidence="1">
    <location>
        <begin position="29"/>
        <end position="46"/>
    </location>
</feature>
<name>A0A7C8MFI2_9PEZI</name>
<evidence type="ECO:0000313" key="2">
    <source>
        <dbReference type="EMBL" id="KAF2963232.1"/>
    </source>
</evidence>
<dbReference type="OrthoDB" id="3248909at2759"/>
<sequence>MVVVHSISWRNSGLAADDGSGILQIGTKFLPTLLATIYVFLASVLLDDVKPFILGFLIISPLSSSLIVSQTVALAQQTRFLQLDIRPSMPIQAQPLSETYYRSISSVLRNVTTSAWISDQYAVVPFWPASFQTIPLGPILFDTDQTWTATTSVFSTELICEPLTLTNVSGTDVSWSSEGNFGFVAGRNTTVSSQGDCTLFFLNPYDIDGSIIWAALNETIDDEKSFTSSGSCSEDEYYLSVLTLPETIIIGEACKAVCFQGETTVTASLINGESIVKVDEQQYHANRKLVSPELANISTFQNAFLSTDWNIHLSATDITKYSHQPKRLFIGPGNLLGALYNFSPERMTTDLTDQRKNTIQRIKGRFFGELLRDCFNNNRLHDPAEIHGIINTSPRRLVVVSAVAITLEVVFLLVLAILSVTFYQRDQPEDL</sequence>
<evidence type="ECO:0000256" key="1">
    <source>
        <dbReference type="SAM" id="Phobius"/>
    </source>
</evidence>
<keyword evidence="1" id="KW-0472">Membrane</keyword>
<gene>
    <name evidence="2" type="ORF">GQX73_g10341</name>
</gene>
<proteinExistence type="predicted"/>
<dbReference type="InParanoid" id="A0A7C8MFI2"/>